<keyword evidence="3" id="KW-1185">Reference proteome</keyword>
<gene>
    <name evidence="2" type="ORF">GCM10022423_31350</name>
</gene>
<comment type="caution">
    <text evidence="2">The sequence shown here is derived from an EMBL/GenBank/DDBJ whole genome shotgun (WGS) entry which is preliminary data.</text>
</comment>
<name>A0ABP7GRY9_9FLAO</name>
<keyword evidence="1" id="KW-0472">Membrane</keyword>
<organism evidence="2 3">
    <name type="scientific">Flavobacterium ginsengiterrae</name>
    <dbReference type="NCBI Taxonomy" id="871695"/>
    <lineage>
        <taxon>Bacteria</taxon>
        <taxon>Pseudomonadati</taxon>
        <taxon>Bacteroidota</taxon>
        <taxon>Flavobacteriia</taxon>
        <taxon>Flavobacteriales</taxon>
        <taxon>Flavobacteriaceae</taxon>
        <taxon>Flavobacterium</taxon>
    </lineage>
</organism>
<dbReference type="EMBL" id="BAABDU010000005">
    <property type="protein sequence ID" value="GAA3774417.1"/>
    <property type="molecule type" value="Genomic_DNA"/>
</dbReference>
<evidence type="ECO:0000313" key="2">
    <source>
        <dbReference type="EMBL" id="GAA3774417.1"/>
    </source>
</evidence>
<evidence type="ECO:0008006" key="4">
    <source>
        <dbReference type="Google" id="ProtNLM"/>
    </source>
</evidence>
<reference evidence="3" key="1">
    <citation type="journal article" date="2019" name="Int. J. Syst. Evol. Microbiol.">
        <title>The Global Catalogue of Microorganisms (GCM) 10K type strain sequencing project: providing services to taxonomists for standard genome sequencing and annotation.</title>
        <authorList>
            <consortium name="The Broad Institute Genomics Platform"/>
            <consortium name="The Broad Institute Genome Sequencing Center for Infectious Disease"/>
            <person name="Wu L."/>
            <person name="Ma J."/>
        </authorList>
    </citation>
    <scope>NUCLEOTIDE SEQUENCE [LARGE SCALE GENOMIC DNA]</scope>
    <source>
        <strain evidence="3">JCM 17337</strain>
    </source>
</reference>
<evidence type="ECO:0000256" key="1">
    <source>
        <dbReference type="SAM" id="Phobius"/>
    </source>
</evidence>
<proteinExistence type="predicted"/>
<evidence type="ECO:0000313" key="3">
    <source>
        <dbReference type="Proteomes" id="UP001500748"/>
    </source>
</evidence>
<protein>
    <recommendedName>
        <fullName evidence="4">Cytoskeletal protein CcmA (Bactofilin family)</fullName>
    </recommendedName>
</protein>
<accession>A0ABP7GRY9</accession>
<dbReference type="RefSeq" id="WP_345145561.1">
    <property type="nucleotide sequence ID" value="NZ_BAABDU010000005.1"/>
</dbReference>
<feature type="transmembrane region" description="Helical" evidence="1">
    <location>
        <begin position="12"/>
        <end position="34"/>
    </location>
</feature>
<keyword evidence="1" id="KW-0812">Transmembrane</keyword>
<sequence>MKLKFKIKSGALQFTVFIAVLIALLLAGLILYAYTFIYMKEQSKGAIENIQIADIGIQSLLEQKELNTDTISIDYLNKENQIIKTHLSQWGVFQKGMTITQFRKKRFIKTAVIGSLLIADKSPTLYLQETHNALTVVGNTKIQGINYLPKQGVNSGYIAGNSYYGSQLIYGKTEKSTSELPKPEKTYLDAISFYIKNYKINREEDYINLNSGRKITNSFKEKTKGFYSENPITIENKILSGNFIIKSETSIKIRKTALLNDVILIAPIIEIEDETAGCFQAIATRKIVMGKKCNLSYPSALLLFQDNKNNISDNTNYNNSRDNQIYVDTGCNIKGSVIYIQTKEIADFQTQIVLEKDSKIKGQVYCNGNFEIKGTVSGCVYTKQFIANQAGSIFVNHVYNASIENENIPHFYGGIILEQEPKTVLKWLY</sequence>
<keyword evidence="1" id="KW-1133">Transmembrane helix</keyword>
<dbReference type="Proteomes" id="UP001500748">
    <property type="component" value="Unassembled WGS sequence"/>
</dbReference>